<gene>
    <name evidence="1" type="ORF">WM40_03455</name>
</gene>
<dbReference type="PROSITE" id="PS51257">
    <property type="entry name" value="PROKAR_LIPOPROTEIN"/>
    <property type="match status" value="1"/>
</dbReference>
<protein>
    <recommendedName>
        <fullName evidence="3">Lipoprotein</fullName>
    </recommendedName>
</protein>
<dbReference type="EMBL" id="LAQU01000002">
    <property type="protein sequence ID" value="KKB65011.1"/>
    <property type="molecule type" value="Genomic_DNA"/>
</dbReference>
<name>A0A0F5K4H8_9BURK</name>
<dbReference type="Proteomes" id="UP000033618">
    <property type="component" value="Unassembled WGS sequence"/>
</dbReference>
<evidence type="ECO:0000313" key="2">
    <source>
        <dbReference type="Proteomes" id="UP000033618"/>
    </source>
</evidence>
<sequence>MKRSIWITPLLTCGATVALFGCNGGTFEELQKAPVSFQQSTAKPRSQVADCVVASLSRFGSDLGNFPDIEQGLTRLTLGGNDGYAYRNYYQIDITDQARGARIAVRHSKAKDGQLSETDLHDIVIGCAK</sequence>
<comment type="caution">
    <text evidence="1">The sequence shown here is derived from an EMBL/GenBank/DDBJ whole genome shotgun (WGS) entry which is preliminary data.</text>
</comment>
<evidence type="ECO:0000313" key="1">
    <source>
        <dbReference type="EMBL" id="KKB65011.1"/>
    </source>
</evidence>
<dbReference type="RefSeq" id="WP_024904251.1">
    <property type="nucleotide sequence ID" value="NZ_CADFGU010000004.1"/>
</dbReference>
<keyword evidence="2" id="KW-1185">Reference proteome</keyword>
<dbReference type="AlphaFoldDB" id="A0A0F5K4H8"/>
<organism evidence="1 2">
    <name type="scientific">Robbsia andropogonis</name>
    <dbReference type="NCBI Taxonomy" id="28092"/>
    <lineage>
        <taxon>Bacteria</taxon>
        <taxon>Pseudomonadati</taxon>
        <taxon>Pseudomonadota</taxon>
        <taxon>Betaproteobacteria</taxon>
        <taxon>Burkholderiales</taxon>
        <taxon>Burkholderiaceae</taxon>
        <taxon>Robbsia</taxon>
    </lineage>
</organism>
<dbReference type="PATRIC" id="fig|28092.6.peg.821"/>
<reference evidence="1 2" key="1">
    <citation type="submission" date="2015-03" db="EMBL/GenBank/DDBJ databases">
        <title>Draft Genome Sequence of Burkholderia andropogonis type strain ICMP2807, isolated from Sorghum bicolor.</title>
        <authorList>
            <person name="Lopes-Santos L."/>
            <person name="Castro D.B."/>
            <person name="Ottoboni L.M."/>
            <person name="Park D."/>
            <person name="Weirc B.S."/>
            <person name="Destefano S.A."/>
        </authorList>
    </citation>
    <scope>NUCLEOTIDE SEQUENCE [LARGE SCALE GENOMIC DNA]</scope>
    <source>
        <strain evidence="1 2">ICMP2807</strain>
    </source>
</reference>
<evidence type="ECO:0008006" key="3">
    <source>
        <dbReference type="Google" id="ProtNLM"/>
    </source>
</evidence>
<proteinExistence type="predicted"/>
<accession>A0A0F5K4H8</accession>